<keyword evidence="4" id="KW-1185">Reference proteome</keyword>
<protein>
    <submittedName>
        <fullName evidence="3">Type VII secretion protein EccB</fullName>
    </submittedName>
</protein>
<accession>A0A3M0GJG4</accession>
<dbReference type="InterPro" id="IPR007795">
    <property type="entry name" value="T7SS_EccB"/>
</dbReference>
<dbReference type="PANTHER" id="PTHR40765">
    <property type="entry name" value="ESX-2 SECRETION SYSTEM ATPASE ECCB2"/>
    <property type="match status" value="1"/>
</dbReference>
<feature type="transmembrane region" description="Helical" evidence="2">
    <location>
        <begin position="40"/>
        <end position="61"/>
    </location>
</feature>
<keyword evidence="2" id="KW-1133">Transmembrane helix</keyword>
<dbReference type="GO" id="GO:0005576">
    <property type="term" value="C:extracellular region"/>
    <property type="evidence" value="ECO:0007669"/>
    <property type="project" value="TreeGrafter"/>
</dbReference>
<dbReference type="PANTHER" id="PTHR40765:SF2">
    <property type="entry name" value="ESX-2 SECRETION SYSTEM ATPASE ECCB2"/>
    <property type="match status" value="1"/>
</dbReference>
<keyword evidence="2" id="KW-0472">Membrane</keyword>
<evidence type="ECO:0000313" key="3">
    <source>
        <dbReference type="EMBL" id="RMB61259.1"/>
    </source>
</evidence>
<evidence type="ECO:0000256" key="1">
    <source>
        <dbReference type="SAM" id="MobiDB-lite"/>
    </source>
</evidence>
<dbReference type="OrthoDB" id="3847604at2"/>
<comment type="caution">
    <text evidence="3">The sequence shown here is derived from an EMBL/GenBank/DDBJ whole genome shotgun (WGS) entry which is preliminary data.</text>
</comment>
<proteinExistence type="predicted"/>
<gene>
    <name evidence="3" type="primary">eccB</name>
    <name evidence="3" type="ORF">EAX62_00875</name>
</gene>
<organism evidence="3 4">
    <name type="scientific">Tessaracoccus antarcticus</name>
    <dbReference type="NCBI Taxonomy" id="2479848"/>
    <lineage>
        <taxon>Bacteria</taxon>
        <taxon>Bacillati</taxon>
        <taxon>Actinomycetota</taxon>
        <taxon>Actinomycetes</taxon>
        <taxon>Propionibacteriales</taxon>
        <taxon>Propionibacteriaceae</taxon>
        <taxon>Tessaracoccus</taxon>
    </lineage>
</organism>
<keyword evidence="2" id="KW-0812">Transmembrane</keyword>
<dbReference type="InterPro" id="IPR044857">
    <property type="entry name" value="T7SS_EccB_R1"/>
</dbReference>
<sequence>MATRKDLLKAQSFISRRMVAAFVDRDPDDPTPPLRRVGTASFVSVLLGVVLLAGTALIGLIRPGGGDAWQEEGVVVSDTTAGMLFVYSGGSLIPMADVASARLQAGGVDAGGQPRVVKVSTEKLKGTPQLPMHGIPGAPRQLPAPDDLQAAPLRLCSSKPNSREQRFVSLEFNVESPTGDPFSVVAETSDQSQYLIANGRAHKLWKAQGDVKSPLVEDLPTISPGNLWMSAIPVGDPMVPMKFPAYGATPSKNPLSMPIGSLAEVKGAEGGITRYYVQLDQGLSQVSYLDMRLIQATQGANDPRPITESDLARARNNDIPASGNQDINLGKPTGPADRSALEDASICATFTDDDAGRVALSIDVPTPAMPPEHQTPFGNSVDHVEMPELSGALLRASAAADDAPTFLILAGLSYPIPDAVSRRALGYGDVTPTVVPGQLINLFTSGLAADTNLSLGMITQVP</sequence>
<dbReference type="Gene3D" id="3.30.2390.20">
    <property type="entry name" value="Type VII secretion system EccB, repeat 1 domain"/>
    <property type="match status" value="1"/>
</dbReference>
<feature type="region of interest" description="Disordered" evidence="1">
    <location>
        <begin position="319"/>
        <end position="338"/>
    </location>
</feature>
<dbReference type="NCBIfam" id="TIGR03919">
    <property type="entry name" value="T7SS_EccB"/>
    <property type="match status" value="1"/>
</dbReference>
<dbReference type="RefSeq" id="WP_121899805.1">
    <property type="nucleotide sequence ID" value="NZ_REFW01000001.1"/>
</dbReference>
<evidence type="ECO:0000256" key="2">
    <source>
        <dbReference type="SAM" id="Phobius"/>
    </source>
</evidence>
<dbReference type="Proteomes" id="UP000275256">
    <property type="component" value="Unassembled WGS sequence"/>
</dbReference>
<evidence type="ECO:0000313" key="4">
    <source>
        <dbReference type="Proteomes" id="UP000275256"/>
    </source>
</evidence>
<dbReference type="AlphaFoldDB" id="A0A3M0GJG4"/>
<dbReference type="Pfam" id="PF05108">
    <property type="entry name" value="T7SS_ESX1_EccB"/>
    <property type="match status" value="1"/>
</dbReference>
<name>A0A3M0GJG4_9ACTN</name>
<dbReference type="EMBL" id="REFW01000001">
    <property type="protein sequence ID" value="RMB61259.1"/>
    <property type="molecule type" value="Genomic_DNA"/>
</dbReference>
<reference evidence="3 4" key="1">
    <citation type="submission" date="2018-10" db="EMBL/GenBank/DDBJ databases">
        <title>Tessaracoccus antarcticuss sp. nov., isolated from sediment.</title>
        <authorList>
            <person name="Zhou L.Y."/>
            <person name="Du Z.J."/>
        </authorList>
    </citation>
    <scope>NUCLEOTIDE SEQUENCE [LARGE SCALE GENOMIC DNA]</scope>
    <source>
        <strain evidence="3 4">JDX10</strain>
    </source>
</reference>